<reference evidence="7 8" key="1">
    <citation type="submission" date="2020-10" db="EMBL/GenBank/DDBJ databases">
        <title>The Coptis chinensis genome and diversification of protoberbering-type alkaloids.</title>
        <authorList>
            <person name="Wang B."/>
            <person name="Shu S."/>
            <person name="Song C."/>
            <person name="Liu Y."/>
        </authorList>
    </citation>
    <scope>NUCLEOTIDE SEQUENCE [LARGE SCALE GENOMIC DNA]</scope>
    <source>
        <strain evidence="7">HL-2020</strain>
        <tissue evidence="7">Leaf</tissue>
    </source>
</reference>
<dbReference type="SUPFAM" id="SSF52540">
    <property type="entry name" value="P-loop containing nucleoside triphosphate hydrolases"/>
    <property type="match status" value="1"/>
</dbReference>
<dbReference type="InterPro" id="IPR054696">
    <property type="entry name" value="GTP-eEF1A_C"/>
</dbReference>
<keyword evidence="3" id="KW-0547">Nucleotide-binding</keyword>
<feature type="region of interest" description="Disordered" evidence="5">
    <location>
        <begin position="1"/>
        <end position="33"/>
    </location>
</feature>
<dbReference type="FunFam" id="3.40.50.300:FF:000862">
    <property type="entry name" value="Eukaryotic peptide chain release factor GTP-binding subunit ERF3A"/>
    <property type="match status" value="1"/>
</dbReference>
<dbReference type="AlphaFoldDB" id="A0A835M2N0"/>
<dbReference type="CDD" id="cd03704">
    <property type="entry name" value="eRF3_C_III"/>
    <property type="match status" value="1"/>
</dbReference>
<keyword evidence="8" id="KW-1185">Reference proteome</keyword>
<dbReference type="Pfam" id="PF00009">
    <property type="entry name" value="GTP_EFTU"/>
    <property type="match status" value="1"/>
</dbReference>
<comment type="function">
    <text evidence="1">This protein promotes the GTP-dependent binding of aminoacyl-tRNA to the A-site of ribosomes during protein biosynthesis.</text>
</comment>
<dbReference type="Gene3D" id="3.40.50.300">
    <property type="entry name" value="P-loop containing nucleotide triphosphate hydrolases"/>
    <property type="match status" value="1"/>
</dbReference>
<organism evidence="7 8">
    <name type="scientific">Coptis chinensis</name>
    <dbReference type="NCBI Taxonomy" id="261450"/>
    <lineage>
        <taxon>Eukaryota</taxon>
        <taxon>Viridiplantae</taxon>
        <taxon>Streptophyta</taxon>
        <taxon>Embryophyta</taxon>
        <taxon>Tracheophyta</taxon>
        <taxon>Spermatophyta</taxon>
        <taxon>Magnoliopsida</taxon>
        <taxon>Ranunculales</taxon>
        <taxon>Ranunculaceae</taxon>
        <taxon>Coptidoideae</taxon>
        <taxon>Coptis</taxon>
    </lineage>
</organism>
<dbReference type="GO" id="GO:0003924">
    <property type="term" value="F:GTPase activity"/>
    <property type="evidence" value="ECO:0007669"/>
    <property type="project" value="InterPro"/>
</dbReference>
<dbReference type="PANTHER" id="PTHR23115">
    <property type="entry name" value="TRANSLATION FACTOR"/>
    <property type="match status" value="1"/>
</dbReference>
<dbReference type="InterPro" id="IPR009001">
    <property type="entry name" value="Transl_elong_EF1A/Init_IF2_C"/>
</dbReference>
<dbReference type="Pfam" id="PF22594">
    <property type="entry name" value="GTP-eEF1A_C"/>
    <property type="match status" value="1"/>
</dbReference>
<dbReference type="InterPro" id="IPR027417">
    <property type="entry name" value="P-loop_NTPase"/>
</dbReference>
<evidence type="ECO:0000256" key="1">
    <source>
        <dbReference type="ARBA" id="ARBA00003982"/>
    </source>
</evidence>
<evidence type="ECO:0000256" key="3">
    <source>
        <dbReference type="ARBA" id="ARBA00022741"/>
    </source>
</evidence>
<dbReference type="InterPro" id="IPR031157">
    <property type="entry name" value="G_TR_CS"/>
</dbReference>
<feature type="domain" description="Tr-type G" evidence="6">
    <location>
        <begin position="80"/>
        <end position="306"/>
    </location>
</feature>
<dbReference type="Gene3D" id="2.40.30.10">
    <property type="entry name" value="Translation factors"/>
    <property type="match status" value="1"/>
</dbReference>
<dbReference type="Proteomes" id="UP000631114">
    <property type="component" value="Unassembled WGS sequence"/>
</dbReference>
<dbReference type="CDD" id="cd01883">
    <property type="entry name" value="EF1_alpha"/>
    <property type="match status" value="1"/>
</dbReference>
<comment type="similarity">
    <text evidence="2">Belongs to the TRAFAC class translation factor GTPase superfamily. Classic translation factor GTPase family. EF-Tu/EF-1A subfamily.</text>
</comment>
<dbReference type="InterPro" id="IPR050100">
    <property type="entry name" value="TRAFAC_GTPase_members"/>
</dbReference>
<evidence type="ECO:0000313" key="7">
    <source>
        <dbReference type="EMBL" id="KAF9608486.1"/>
    </source>
</evidence>
<dbReference type="OrthoDB" id="342024at2759"/>
<proteinExistence type="inferred from homology"/>
<dbReference type="InterPro" id="IPR000795">
    <property type="entry name" value="T_Tr_GTP-bd_dom"/>
</dbReference>
<evidence type="ECO:0000256" key="2">
    <source>
        <dbReference type="ARBA" id="ARBA00007249"/>
    </source>
</evidence>
<evidence type="ECO:0000313" key="8">
    <source>
        <dbReference type="Proteomes" id="UP000631114"/>
    </source>
</evidence>
<dbReference type="InterPro" id="IPR009000">
    <property type="entry name" value="Transl_B-barrel_sf"/>
</dbReference>
<evidence type="ECO:0000256" key="4">
    <source>
        <dbReference type="ARBA" id="ARBA00023134"/>
    </source>
</evidence>
<protein>
    <recommendedName>
        <fullName evidence="6">Tr-type G domain-containing protein</fullName>
    </recommendedName>
</protein>
<accession>A0A835M2N0</accession>
<sequence length="470" mass="51738">MDIEAEIQSGIRSLELDSGEQSNGVGSMDEVKPVEVEVEQPDTMEEDIKEEAKEESIPVHVVPKGKEKVVAEVEKEEEKKRHLNVVFIGHVDAGKSTTGGQILFLSGQVDDRTIQKYEKEAKEKSRESWYMAYIMDTNEEERAKGKTVEVGRAHFETDSTRFTILDAPGHKNYVPNMISGASQADIGVLVISARKGEFETGYEKGGQTREHVQLAKTLGVSKLVVVVNKMDDPTVGWSKERYSEIESKMIPFLKSSGYNLKKDVLFLPISGLVGSNLKTRMEKSICPWWTGPCLFEALDSIEVPPRDPNGSVRMPIIDKFKDMGTVVMGKIESGTISEGDSLLVMPNKAHVKVVGIQCDENRVSRAGPGENAIFTAGYNAVLHIHSAVEECEIVALLQQIDQKTKKPMKKKVLFVKNGAVVVCRVQVNNIICIEKFSDFPQLGRFTLRSEGKTIAVGKVTALPSLGGSGA</sequence>
<keyword evidence="4" id="KW-0342">GTP-binding</keyword>
<name>A0A835M2N0_9MAGN</name>
<dbReference type="PROSITE" id="PS51722">
    <property type="entry name" value="G_TR_2"/>
    <property type="match status" value="1"/>
</dbReference>
<comment type="caution">
    <text evidence="7">The sequence shown here is derived from an EMBL/GenBank/DDBJ whole genome shotgun (WGS) entry which is preliminary data.</text>
</comment>
<dbReference type="PRINTS" id="PR00315">
    <property type="entry name" value="ELONGATNFCT"/>
</dbReference>
<evidence type="ECO:0000256" key="5">
    <source>
        <dbReference type="SAM" id="MobiDB-lite"/>
    </source>
</evidence>
<evidence type="ECO:0000259" key="6">
    <source>
        <dbReference type="PROSITE" id="PS51722"/>
    </source>
</evidence>
<dbReference type="GO" id="GO:0005525">
    <property type="term" value="F:GTP binding"/>
    <property type="evidence" value="ECO:0007669"/>
    <property type="project" value="UniProtKB-KW"/>
</dbReference>
<dbReference type="PROSITE" id="PS00301">
    <property type="entry name" value="G_TR_1"/>
    <property type="match status" value="1"/>
</dbReference>
<dbReference type="SUPFAM" id="SSF50465">
    <property type="entry name" value="EF-Tu/eEF-1alpha/eIF2-gamma C-terminal domain"/>
    <property type="match status" value="1"/>
</dbReference>
<gene>
    <name evidence="7" type="ORF">IFM89_009852</name>
</gene>
<dbReference type="EMBL" id="JADFTS010000004">
    <property type="protein sequence ID" value="KAF9608486.1"/>
    <property type="molecule type" value="Genomic_DNA"/>
</dbReference>
<dbReference type="SUPFAM" id="SSF50447">
    <property type="entry name" value="Translation proteins"/>
    <property type="match status" value="1"/>
</dbReference>